<sequence>MQQELAILYSGGTDSLALYALASAGHHPGLVRPVRIHLLHMLNGMGRFVDFPRNRFLAAKKILLANAAEPSKIPEAEMVELDMGRLFQGLWLDRYEEYMPLYGGKNLVCVACKLAMHARAIIYCHEHFVPHFVAGYTKKQGHYPEQTPVFMEKIAELSARFGITATFPVYEDFDDQMITRHVLEDFGLPSTGGGERKCLFCQTLTTATEKEIGQYLDAMLPRVGEYIEHRLAGRIRQAALCFPPGNQRV</sequence>
<keyword evidence="2" id="KW-1185">Reference proteome</keyword>
<protein>
    <submittedName>
        <fullName evidence="1">Uncharacterized protein</fullName>
    </submittedName>
</protein>
<evidence type="ECO:0000313" key="2">
    <source>
        <dbReference type="Proteomes" id="UP001154240"/>
    </source>
</evidence>
<dbReference type="AlphaFoldDB" id="A0A9X4MH96"/>
<dbReference type="Proteomes" id="UP001154240">
    <property type="component" value="Unassembled WGS sequence"/>
</dbReference>
<comment type="caution">
    <text evidence="1">The sequence shown here is derived from an EMBL/GenBank/DDBJ whole genome shotgun (WGS) entry which is preliminary data.</text>
</comment>
<dbReference type="SUPFAM" id="SSF52402">
    <property type="entry name" value="Adenine nucleotide alpha hydrolases-like"/>
    <property type="match status" value="1"/>
</dbReference>
<organism evidence="1 2">
    <name type="scientific">Thiovibrio frasassiensis</name>
    <dbReference type="NCBI Taxonomy" id="2984131"/>
    <lineage>
        <taxon>Bacteria</taxon>
        <taxon>Pseudomonadati</taxon>
        <taxon>Thermodesulfobacteriota</taxon>
        <taxon>Desulfobulbia</taxon>
        <taxon>Desulfobulbales</taxon>
        <taxon>Thiovibrionaceae</taxon>
        <taxon>Thiovibrio</taxon>
    </lineage>
</organism>
<gene>
    <name evidence="1" type="ORF">OLX77_09330</name>
</gene>
<proteinExistence type="predicted"/>
<accession>A0A9X4MH96</accession>
<dbReference type="EMBL" id="JAPHEH010000001">
    <property type="protein sequence ID" value="MDG4476358.1"/>
    <property type="molecule type" value="Genomic_DNA"/>
</dbReference>
<reference evidence="1" key="1">
    <citation type="journal article" date="2022" name="bioRxiv">
        <title>Thiovibrio frasassiensisgen. nov., sp. nov., an autotrophic, elemental sulfur disproportionating bacterium isolated from sulfidic karst sediment, and proposal of Thiovibrionaceae fam. nov.</title>
        <authorList>
            <person name="Aronson H."/>
            <person name="Thomas C."/>
            <person name="Bhattacharyya M."/>
            <person name="Eckstein S."/>
            <person name="Jensen S."/>
            <person name="Barco R."/>
            <person name="Macalady J."/>
            <person name="Amend J."/>
        </authorList>
    </citation>
    <scope>NUCLEOTIDE SEQUENCE</scope>
    <source>
        <strain evidence="1">RS19-109</strain>
    </source>
</reference>
<dbReference type="RefSeq" id="WP_307633326.1">
    <property type="nucleotide sequence ID" value="NZ_JAPHEH010000001.1"/>
</dbReference>
<name>A0A9X4MH96_9BACT</name>
<evidence type="ECO:0000313" key="1">
    <source>
        <dbReference type="EMBL" id="MDG4476358.1"/>
    </source>
</evidence>
<reference evidence="1" key="2">
    <citation type="submission" date="2022-10" db="EMBL/GenBank/DDBJ databases">
        <authorList>
            <person name="Aronson H.S."/>
        </authorList>
    </citation>
    <scope>NUCLEOTIDE SEQUENCE</scope>
    <source>
        <strain evidence="1">RS19-109</strain>
    </source>
</reference>